<evidence type="ECO:0000313" key="3">
    <source>
        <dbReference type="EMBL" id="MEJ8845845.1"/>
    </source>
</evidence>
<keyword evidence="1" id="KW-0521">NADP</keyword>
<dbReference type="SUPFAM" id="SSF51735">
    <property type="entry name" value="NAD(P)-binding Rossmann-fold domains"/>
    <property type="match status" value="1"/>
</dbReference>
<dbReference type="Proteomes" id="UP001385892">
    <property type="component" value="Unassembled WGS sequence"/>
</dbReference>
<name>A0ABU8WEB9_9BURK</name>
<dbReference type="InterPro" id="IPR002347">
    <property type="entry name" value="SDR_fam"/>
</dbReference>
<dbReference type="Gene3D" id="3.40.50.720">
    <property type="entry name" value="NAD(P)-binding Rossmann-like Domain"/>
    <property type="match status" value="1"/>
</dbReference>
<organism evidence="3 4">
    <name type="scientific">Variovorax rhizosphaerae</name>
    <dbReference type="NCBI Taxonomy" id="1836200"/>
    <lineage>
        <taxon>Bacteria</taxon>
        <taxon>Pseudomonadati</taxon>
        <taxon>Pseudomonadota</taxon>
        <taxon>Betaproteobacteria</taxon>
        <taxon>Burkholderiales</taxon>
        <taxon>Comamonadaceae</taxon>
        <taxon>Variovorax</taxon>
    </lineage>
</organism>
<evidence type="ECO:0000256" key="2">
    <source>
        <dbReference type="ARBA" id="ARBA00023002"/>
    </source>
</evidence>
<dbReference type="RefSeq" id="WP_340341011.1">
    <property type="nucleotide sequence ID" value="NZ_JBBKZT010000002.1"/>
</dbReference>
<dbReference type="NCBIfam" id="NF005752">
    <property type="entry name" value="PRK07576.1"/>
    <property type="match status" value="1"/>
</dbReference>
<dbReference type="EMBL" id="JBBKZT010000002">
    <property type="protein sequence ID" value="MEJ8845845.1"/>
    <property type="molecule type" value="Genomic_DNA"/>
</dbReference>
<gene>
    <name evidence="3" type="ORF">WKW82_04270</name>
</gene>
<dbReference type="PRINTS" id="PR00081">
    <property type="entry name" value="GDHRDH"/>
</dbReference>
<dbReference type="PANTHER" id="PTHR43296">
    <property type="entry name" value="PEROXISOMAL 2,4-DIENOYL-COA REDUCTASE"/>
    <property type="match status" value="1"/>
</dbReference>
<keyword evidence="4" id="KW-1185">Reference proteome</keyword>
<evidence type="ECO:0000256" key="1">
    <source>
        <dbReference type="ARBA" id="ARBA00022857"/>
    </source>
</evidence>
<dbReference type="PANTHER" id="PTHR43296:SF2">
    <property type="entry name" value="PEROXISOMAL 2,4-DIENOYL-COA REDUCTASE [(3E)-ENOYL-COA-PRODUCING]"/>
    <property type="match status" value="1"/>
</dbReference>
<comment type="caution">
    <text evidence="3">The sequence shown here is derived from an EMBL/GenBank/DDBJ whole genome shotgun (WGS) entry which is preliminary data.</text>
</comment>
<evidence type="ECO:0000313" key="4">
    <source>
        <dbReference type="Proteomes" id="UP001385892"/>
    </source>
</evidence>
<dbReference type="Pfam" id="PF13561">
    <property type="entry name" value="adh_short_C2"/>
    <property type="match status" value="1"/>
</dbReference>
<dbReference type="InterPro" id="IPR036291">
    <property type="entry name" value="NAD(P)-bd_dom_sf"/>
</dbReference>
<dbReference type="InterPro" id="IPR045017">
    <property type="entry name" value="DECR2-like"/>
</dbReference>
<proteinExistence type="predicted"/>
<protein>
    <submittedName>
        <fullName evidence="3">SDR family oxidoreductase</fullName>
    </submittedName>
</protein>
<keyword evidence="2" id="KW-0560">Oxidoreductase</keyword>
<reference evidence="3 4" key="1">
    <citation type="submission" date="2024-03" db="EMBL/GenBank/DDBJ databases">
        <title>Novel species of the genus Variovorax.</title>
        <authorList>
            <person name="Liu Q."/>
            <person name="Xin Y.-H."/>
        </authorList>
    </citation>
    <scope>NUCLEOTIDE SEQUENCE [LARGE SCALE GENOMIC DNA]</scope>
    <source>
        <strain evidence="3 4">KACC 18900</strain>
    </source>
</reference>
<sequence length="269" mass="27312">MNLTSQDLLDFTGRHVFVAGGSSGINLAIADAFARRGARVSIASRSAERVAGAVAQLRSHGNEAEGYSADVREYEAIEAALAQASRRFGAIDVLVSGAAGNFVAPALGMSSKGFRTVVDIDLVGGFNVLRAAHAHLRRPGASVINISAPQAANPTPYQAHVCAAKAGLDMLTRVLAMEWGADGVRVNSIVPGPIGDTEGVRRLAPGDGALAAMTATIPLGRMGTTAEVADMAMVLSSPPAAFVTGAVIPVEGGSSLAGGRDLGAAVQSR</sequence>
<accession>A0ABU8WEB9</accession>